<evidence type="ECO:0000256" key="12">
    <source>
        <dbReference type="SAM" id="MobiDB-lite"/>
    </source>
</evidence>
<feature type="domain" description="UvrD-like helicase C-terminal" evidence="14">
    <location>
        <begin position="287"/>
        <end position="548"/>
    </location>
</feature>
<dbReference type="SUPFAM" id="SSF52540">
    <property type="entry name" value="P-loop containing nucleoside triphosphate hydrolases"/>
    <property type="match status" value="1"/>
</dbReference>
<evidence type="ECO:0000259" key="14">
    <source>
        <dbReference type="PROSITE" id="PS51217"/>
    </source>
</evidence>
<dbReference type="InterPro" id="IPR027417">
    <property type="entry name" value="P-loop_NTPase"/>
</dbReference>
<organism evidence="15 16">
    <name type="scientific">Dorea longicatena</name>
    <dbReference type="NCBI Taxonomy" id="88431"/>
    <lineage>
        <taxon>Bacteria</taxon>
        <taxon>Bacillati</taxon>
        <taxon>Bacillota</taxon>
        <taxon>Clostridia</taxon>
        <taxon>Lachnospirales</taxon>
        <taxon>Lachnospiraceae</taxon>
        <taxon>Dorea</taxon>
    </lineage>
</organism>
<gene>
    <name evidence="15" type="primary">uvrD_1</name>
    <name evidence="15" type="ORF">ERS852573_02290</name>
</gene>
<dbReference type="AlphaFoldDB" id="A0A173UTK5"/>
<dbReference type="Gene3D" id="1.10.10.160">
    <property type="match status" value="1"/>
</dbReference>
<dbReference type="GO" id="GO:0003677">
    <property type="term" value="F:DNA binding"/>
    <property type="evidence" value="ECO:0007669"/>
    <property type="project" value="UniProtKB-KW"/>
</dbReference>
<keyword evidence="3 11" id="KW-0378">Hydrolase</keyword>
<evidence type="ECO:0000256" key="2">
    <source>
        <dbReference type="ARBA" id="ARBA00022741"/>
    </source>
</evidence>
<dbReference type="Proteomes" id="UP000095597">
    <property type="component" value="Unassembled WGS sequence"/>
</dbReference>
<name>A0A173UTK5_9FIRM</name>
<evidence type="ECO:0000256" key="11">
    <source>
        <dbReference type="PROSITE-ProRule" id="PRU00560"/>
    </source>
</evidence>
<feature type="binding site" evidence="11">
    <location>
        <begin position="29"/>
        <end position="36"/>
    </location>
    <ligand>
        <name>ATP</name>
        <dbReference type="ChEBI" id="CHEBI:30616"/>
    </ligand>
</feature>
<sequence length="717" mass="83225">MDFKEEWNWLNSYQMEAVTDENDACIVNANVGSGKTTVLIAKILYLHYEKKIPLEKMVVLTFTNKAAGEIIERLKKKEPGLTEEQVQFFGTFHSVAMRMLKNTLLQAKAENGEIAHTVENSSMAPEEWTSEFEIIDPDEEQELALCLIAEYSLKVKYKNRLKKRLEQEYPNYKAGKVTSRYKDELFRLYPLLQKEKKKENKMSFSDLLEEGTRLLKMGKNSRPEWIIVDEVQDSDRSQLEFLEALKGPETKIFAVGDPNQVIYSFRGTTQNMFFLLKNRFQAKELSLPVNYRSNASILEAANRFLQFGGKIQGSNECGEKIQIRNHYDPFQEAMYLADKIWTLHQEGKEYRDIAVFYRLQKQAEILEKMFAEQNIPYEVSVKKSWKDIPVLNWLMYVLRFVTHPDDIQAGMQVLMDKRFGDKCTKKKAEDIIKNHKTEKSDIYKNMMLFYTEKEVLSGEDIFDSLGLKEALHPTSADYQQDAKQVLDFLNQICTYSREKKLNMSDGIREFLNGVALGTIESPEDTQESAEKEEAGGRVKLMTLHASKGLEFDTVFIIGVNPGLLPIRCSSFDQEEEERRLFFVGITRARNHLELSYYTNPGEPGVLGSYSNYLKMIPEELLEWKEIRSDEEKRTNLKELTRRAKEEIRKAEAQKAENVQEPKTESEKTENVQEQKAIHPKYGTGIVTSEDDMMVEVEFPNYGKKQFIKAFQEVEMIR</sequence>
<evidence type="ECO:0000256" key="3">
    <source>
        <dbReference type="ARBA" id="ARBA00022801"/>
    </source>
</evidence>
<evidence type="ECO:0000256" key="9">
    <source>
        <dbReference type="ARBA" id="ARBA00034808"/>
    </source>
</evidence>
<dbReference type="PANTHER" id="PTHR11070">
    <property type="entry name" value="UVRD / RECB / PCRA DNA HELICASE FAMILY MEMBER"/>
    <property type="match status" value="1"/>
</dbReference>
<evidence type="ECO:0000256" key="1">
    <source>
        <dbReference type="ARBA" id="ARBA00009922"/>
    </source>
</evidence>
<dbReference type="PROSITE" id="PS51217">
    <property type="entry name" value="UVRD_HELICASE_CTER"/>
    <property type="match status" value="1"/>
</dbReference>
<dbReference type="GO" id="GO:0043138">
    <property type="term" value="F:3'-5' DNA helicase activity"/>
    <property type="evidence" value="ECO:0007669"/>
    <property type="project" value="UniProtKB-EC"/>
</dbReference>
<proteinExistence type="inferred from homology"/>
<dbReference type="Gene3D" id="3.40.50.300">
    <property type="entry name" value="P-loop containing nucleotide triphosphate hydrolases"/>
    <property type="match status" value="3"/>
</dbReference>
<dbReference type="RefSeq" id="WP_055214818.1">
    <property type="nucleotide sequence ID" value="NZ_CAXSPU010000023.1"/>
</dbReference>
<evidence type="ECO:0000256" key="10">
    <source>
        <dbReference type="ARBA" id="ARBA00048988"/>
    </source>
</evidence>
<accession>A0A173UTK5</accession>
<evidence type="ECO:0000256" key="8">
    <source>
        <dbReference type="ARBA" id="ARBA00034617"/>
    </source>
</evidence>
<evidence type="ECO:0000313" key="15">
    <source>
        <dbReference type="EMBL" id="CUN17750.1"/>
    </source>
</evidence>
<dbReference type="Gene3D" id="1.10.486.10">
    <property type="entry name" value="PCRA, domain 4"/>
    <property type="match status" value="2"/>
</dbReference>
<dbReference type="OrthoDB" id="9765670at2"/>
<protein>
    <recommendedName>
        <fullName evidence="9">DNA 3'-5' helicase</fullName>
        <ecNumber evidence="9">5.6.2.4</ecNumber>
    </recommendedName>
</protein>
<dbReference type="GO" id="GO:0016887">
    <property type="term" value="F:ATP hydrolysis activity"/>
    <property type="evidence" value="ECO:0007669"/>
    <property type="project" value="RHEA"/>
</dbReference>
<dbReference type="EMBL" id="CYXO01000015">
    <property type="protein sequence ID" value="CUN17750.1"/>
    <property type="molecule type" value="Genomic_DNA"/>
</dbReference>
<dbReference type="CDD" id="cd17932">
    <property type="entry name" value="DEXQc_UvrD"/>
    <property type="match status" value="1"/>
</dbReference>
<comment type="similarity">
    <text evidence="1">Belongs to the helicase family. UvrD subfamily.</text>
</comment>
<dbReference type="Pfam" id="PF13361">
    <property type="entry name" value="UvrD_C"/>
    <property type="match status" value="1"/>
</dbReference>
<evidence type="ECO:0000259" key="13">
    <source>
        <dbReference type="PROSITE" id="PS51198"/>
    </source>
</evidence>
<comment type="catalytic activity">
    <reaction evidence="10">
        <text>ATP + H2O = ADP + phosphate + H(+)</text>
        <dbReference type="Rhea" id="RHEA:13065"/>
        <dbReference type="ChEBI" id="CHEBI:15377"/>
        <dbReference type="ChEBI" id="CHEBI:15378"/>
        <dbReference type="ChEBI" id="CHEBI:30616"/>
        <dbReference type="ChEBI" id="CHEBI:43474"/>
        <dbReference type="ChEBI" id="CHEBI:456216"/>
        <dbReference type="EC" id="5.6.2.4"/>
    </reaction>
</comment>
<dbReference type="InterPro" id="IPR000212">
    <property type="entry name" value="DNA_helicase_UvrD/REP"/>
</dbReference>
<evidence type="ECO:0000313" key="16">
    <source>
        <dbReference type="Proteomes" id="UP000095597"/>
    </source>
</evidence>
<keyword evidence="4 11" id="KW-0347">Helicase</keyword>
<evidence type="ECO:0000256" key="4">
    <source>
        <dbReference type="ARBA" id="ARBA00022806"/>
    </source>
</evidence>
<feature type="domain" description="UvrD-like helicase ATP-binding" evidence="13">
    <location>
        <begin position="8"/>
        <end position="294"/>
    </location>
</feature>
<dbReference type="Pfam" id="PF00580">
    <property type="entry name" value="UvrD-helicase"/>
    <property type="match status" value="1"/>
</dbReference>
<keyword evidence="7" id="KW-0413">Isomerase</keyword>
<keyword evidence="5 11" id="KW-0067">ATP-binding</keyword>
<reference evidence="15 16" key="1">
    <citation type="submission" date="2015-09" db="EMBL/GenBank/DDBJ databases">
        <authorList>
            <consortium name="Pathogen Informatics"/>
        </authorList>
    </citation>
    <scope>NUCLEOTIDE SEQUENCE [LARGE SCALE GENOMIC DNA]</scope>
    <source>
        <strain evidence="15 16">2789STDY5834961</strain>
    </source>
</reference>
<comment type="catalytic activity">
    <reaction evidence="8">
        <text>Couples ATP hydrolysis with the unwinding of duplex DNA by translocating in the 3'-5' direction.</text>
        <dbReference type="EC" id="5.6.2.4"/>
    </reaction>
</comment>
<dbReference type="PANTHER" id="PTHR11070:SF2">
    <property type="entry name" value="ATP-DEPENDENT DNA HELICASE SRS2"/>
    <property type="match status" value="1"/>
</dbReference>
<evidence type="ECO:0000256" key="5">
    <source>
        <dbReference type="ARBA" id="ARBA00022840"/>
    </source>
</evidence>
<dbReference type="PROSITE" id="PS51198">
    <property type="entry name" value="UVRD_HELICASE_ATP_BIND"/>
    <property type="match status" value="1"/>
</dbReference>
<dbReference type="EC" id="5.6.2.4" evidence="9"/>
<dbReference type="InterPro" id="IPR014017">
    <property type="entry name" value="DNA_helicase_UvrD-like_C"/>
</dbReference>
<dbReference type="InterPro" id="IPR014016">
    <property type="entry name" value="UvrD-like_ATP-bd"/>
</dbReference>
<keyword evidence="6" id="KW-0238">DNA-binding</keyword>
<dbReference type="GO" id="GO:0005524">
    <property type="term" value="F:ATP binding"/>
    <property type="evidence" value="ECO:0007669"/>
    <property type="project" value="UniProtKB-UniRule"/>
</dbReference>
<dbReference type="GO" id="GO:0000725">
    <property type="term" value="P:recombinational repair"/>
    <property type="evidence" value="ECO:0007669"/>
    <property type="project" value="TreeGrafter"/>
</dbReference>
<evidence type="ECO:0000256" key="6">
    <source>
        <dbReference type="ARBA" id="ARBA00023125"/>
    </source>
</evidence>
<dbReference type="InterPro" id="IPR013986">
    <property type="entry name" value="DExx_box_DNA_helicase_dom_sf"/>
</dbReference>
<keyword evidence="2 11" id="KW-0547">Nucleotide-binding</keyword>
<feature type="region of interest" description="Disordered" evidence="12">
    <location>
        <begin position="650"/>
        <end position="676"/>
    </location>
</feature>
<evidence type="ECO:0000256" key="7">
    <source>
        <dbReference type="ARBA" id="ARBA00023235"/>
    </source>
</evidence>